<dbReference type="EMBL" id="JAYMGO010000020">
    <property type="protein sequence ID" value="KAL1254774.1"/>
    <property type="molecule type" value="Genomic_DNA"/>
</dbReference>
<proteinExistence type="predicted"/>
<comment type="caution">
    <text evidence="1">The sequence shown here is derived from an EMBL/GenBank/DDBJ whole genome shotgun (WGS) entry which is preliminary data.</text>
</comment>
<sequence length="67" mass="7201">MGLESGESQGAHPEDIVKCLEGLLKEGHNINPAVSAKNDCRSKPGSEDLTYNLVYIIAAEKVSMVEN</sequence>
<evidence type="ECO:0000313" key="2">
    <source>
        <dbReference type="Proteomes" id="UP001558613"/>
    </source>
</evidence>
<accession>A0ABR3LSV6</accession>
<evidence type="ECO:0000313" key="1">
    <source>
        <dbReference type="EMBL" id="KAL1254774.1"/>
    </source>
</evidence>
<keyword evidence="2" id="KW-1185">Reference proteome</keyword>
<organism evidence="1 2">
    <name type="scientific">Cirrhinus molitorella</name>
    <name type="common">mud carp</name>
    <dbReference type="NCBI Taxonomy" id="172907"/>
    <lineage>
        <taxon>Eukaryota</taxon>
        <taxon>Metazoa</taxon>
        <taxon>Chordata</taxon>
        <taxon>Craniata</taxon>
        <taxon>Vertebrata</taxon>
        <taxon>Euteleostomi</taxon>
        <taxon>Actinopterygii</taxon>
        <taxon>Neopterygii</taxon>
        <taxon>Teleostei</taxon>
        <taxon>Ostariophysi</taxon>
        <taxon>Cypriniformes</taxon>
        <taxon>Cyprinidae</taxon>
        <taxon>Labeoninae</taxon>
        <taxon>Labeonini</taxon>
        <taxon>Cirrhinus</taxon>
    </lineage>
</organism>
<protein>
    <submittedName>
        <fullName evidence="1">Uncharacterized protein</fullName>
    </submittedName>
</protein>
<dbReference type="Proteomes" id="UP001558613">
    <property type="component" value="Unassembled WGS sequence"/>
</dbReference>
<gene>
    <name evidence="1" type="ORF">QQF64_017003</name>
</gene>
<name>A0ABR3LSV6_9TELE</name>
<reference evidence="1 2" key="1">
    <citation type="submission" date="2023-09" db="EMBL/GenBank/DDBJ databases">
        <authorList>
            <person name="Wang M."/>
        </authorList>
    </citation>
    <scope>NUCLEOTIDE SEQUENCE [LARGE SCALE GENOMIC DNA]</scope>
    <source>
        <strain evidence="1">GT-2023</strain>
        <tissue evidence="1">Liver</tissue>
    </source>
</reference>